<keyword evidence="3" id="KW-1185">Reference proteome</keyword>
<gene>
    <name evidence="2" type="ORF">CR105_18730</name>
</gene>
<dbReference type="Pfam" id="PF01740">
    <property type="entry name" value="STAS"/>
    <property type="match status" value="1"/>
</dbReference>
<sequence>MGSEHYSGLIVSMLTIGGPSMGIIHEHVDRDNRPGKGRPPAWRLKIYTVEGPLSFVLADIIEHAKAWPELNLSALLLRLERVEKIDGEGLLVMRNLMTHMETLGIPVVLCGAHADVAARLAEAGLHRFHDKVSYCDDISVLL</sequence>
<dbReference type="EMBL" id="PDOC01000013">
    <property type="protein sequence ID" value="PIL43542.1"/>
    <property type="molecule type" value="Genomic_DNA"/>
</dbReference>
<organism evidence="2 3">
    <name type="scientific">Massilia eurypsychrophila</name>
    <dbReference type="NCBI Taxonomy" id="1485217"/>
    <lineage>
        <taxon>Bacteria</taxon>
        <taxon>Pseudomonadati</taxon>
        <taxon>Pseudomonadota</taxon>
        <taxon>Betaproteobacteria</taxon>
        <taxon>Burkholderiales</taxon>
        <taxon>Oxalobacteraceae</taxon>
        <taxon>Telluria group</taxon>
        <taxon>Massilia</taxon>
    </lineage>
</organism>
<comment type="caution">
    <text evidence="2">The sequence shown here is derived from an EMBL/GenBank/DDBJ whole genome shotgun (WGS) entry which is preliminary data.</text>
</comment>
<proteinExistence type="predicted"/>
<name>A0A2G8TBZ0_9BURK</name>
<evidence type="ECO:0000313" key="3">
    <source>
        <dbReference type="Proteomes" id="UP000230390"/>
    </source>
</evidence>
<dbReference type="InterPro" id="IPR036513">
    <property type="entry name" value="STAS_dom_sf"/>
</dbReference>
<dbReference type="SUPFAM" id="SSF52091">
    <property type="entry name" value="SpoIIaa-like"/>
    <property type="match status" value="1"/>
</dbReference>
<feature type="domain" description="STAS" evidence="1">
    <location>
        <begin position="46"/>
        <end position="142"/>
    </location>
</feature>
<dbReference type="PROSITE" id="PS50801">
    <property type="entry name" value="STAS"/>
    <property type="match status" value="1"/>
</dbReference>
<dbReference type="InterPro" id="IPR002645">
    <property type="entry name" value="STAS_dom"/>
</dbReference>
<reference evidence="2 3" key="1">
    <citation type="submission" date="2017-10" db="EMBL/GenBank/DDBJ databases">
        <title>Massilia psychrophilum sp. nov., a novel purple-pigmented bacterium isolated from Tianshan glacier, Xinjiang Municipality, China.</title>
        <authorList>
            <person name="Wang H."/>
        </authorList>
    </citation>
    <scope>NUCLEOTIDE SEQUENCE [LARGE SCALE GENOMIC DNA]</scope>
    <source>
        <strain evidence="2 3">JCM 30074</strain>
    </source>
</reference>
<dbReference type="Proteomes" id="UP000230390">
    <property type="component" value="Unassembled WGS sequence"/>
</dbReference>
<dbReference type="Gene3D" id="3.30.750.24">
    <property type="entry name" value="STAS domain"/>
    <property type="match status" value="1"/>
</dbReference>
<protein>
    <recommendedName>
        <fullName evidence="1">STAS domain-containing protein</fullName>
    </recommendedName>
</protein>
<dbReference type="AlphaFoldDB" id="A0A2G8TBZ0"/>
<evidence type="ECO:0000313" key="2">
    <source>
        <dbReference type="EMBL" id="PIL43542.1"/>
    </source>
</evidence>
<accession>A0A2G8TBZ0</accession>
<evidence type="ECO:0000259" key="1">
    <source>
        <dbReference type="PROSITE" id="PS50801"/>
    </source>
</evidence>